<evidence type="ECO:0000256" key="1">
    <source>
        <dbReference type="SAM" id="MobiDB-lite"/>
    </source>
</evidence>
<feature type="compositionally biased region" description="Low complexity" evidence="1">
    <location>
        <begin position="282"/>
        <end position="295"/>
    </location>
</feature>
<dbReference type="Proteomes" id="UP000053611">
    <property type="component" value="Unassembled WGS sequence"/>
</dbReference>
<dbReference type="RefSeq" id="XP_018277652.1">
    <property type="nucleotide sequence ID" value="XM_018423609.1"/>
</dbReference>
<feature type="region of interest" description="Disordered" evidence="1">
    <location>
        <begin position="225"/>
        <end position="302"/>
    </location>
</feature>
<reference evidence="2 3" key="1">
    <citation type="submission" date="2015-03" db="EMBL/GenBank/DDBJ databases">
        <title>Genomics and transcriptomics of the oil-accumulating basidiomycete yeast T. oleaginosus allow insights into substrate utilization and the diverse evolutionary trajectories of mating systems in fungi.</title>
        <authorList>
            <consortium name="DOE Joint Genome Institute"/>
            <person name="Kourist R."/>
            <person name="Kracht O."/>
            <person name="Bracharz F."/>
            <person name="Lipzen A."/>
            <person name="Nolan M."/>
            <person name="Ohm R."/>
            <person name="Grigoriev I."/>
            <person name="Sun S."/>
            <person name="Heitman J."/>
            <person name="Bruck T."/>
            <person name="Nowrousian M."/>
        </authorList>
    </citation>
    <scope>NUCLEOTIDE SEQUENCE [LARGE SCALE GENOMIC DNA]</scope>
    <source>
        <strain evidence="2 3">IBC0246</strain>
    </source>
</reference>
<name>A0A0J0XJC6_9TREE</name>
<feature type="region of interest" description="Disordered" evidence="1">
    <location>
        <begin position="179"/>
        <end position="212"/>
    </location>
</feature>
<accession>A0A0J0XJC6</accession>
<evidence type="ECO:0008006" key="4">
    <source>
        <dbReference type="Google" id="ProtNLM"/>
    </source>
</evidence>
<dbReference type="GeneID" id="28984212"/>
<gene>
    <name evidence="2" type="ORF">CC85DRAFT_286721</name>
</gene>
<dbReference type="EMBL" id="KQ087222">
    <property type="protein sequence ID" value="KLT41161.1"/>
    <property type="molecule type" value="Genomic_DNA"/>
</dbReference>
<dbReference type="STRING" id="879819.A0A0J0XJC6"/>
<organism evidence="2 3">
    <name type="scientific">Cutaneotrichosporon oleaginosum</name>
    <dbReference type="NCBI Taxonomy" id="879819"/>
    <lineage>
        <taxon>Eukaryota</taxon>
        <taxon>Fungi</taxon>
        <taxon>Dikarya</taxon>
        <taxon>Basidiomycota</taxon>
        <taxon>Agaricomycotina</taxon>
        <taxon>Tremellomycetes</taxon>
        <taxon>Trichosporonales</taxon>
        <taxon>Trichosporonaceae</taxon>
        <taxon>Cutaneotrichosporon</taxon>
    </lineage>
</organism>
<keyword evidence="3" id="KW-1185">Reference proteome</keyword>
<protein>
    <recommendedName>
        <fullName evidence="4">Protein YOP1</fullName>
    </recommendedName>
</protein>
<evidence type="ECO:0000313" key="3">
    <source>
        <dbReference type="Proteomes" id="UP000053611"/>
    </source>
</evidence>
<sequence>MGGACPLLDGAGTGVRKRPTVIAATDTRLPLYTLFKTAVFLYLAISSTGTPYVYNNFLAPLFAEHEPAIDEFIGSVRGQAGAHTRSGLGWVYERVRAMLGLTPQQASYINQAGQQHLAQQYAQGGFGSAAPMVHPPTLNDPASGGLLQVAGMMQGLASRYLPSALAAVSAAAGSAQQTAARGFDVPPPPVPPKFEVSDASPPVPPPPSQLAGSRAFQYAADEVYGSARASGQGETRSRTLDASRTSSDGSLSGGSNLAASFTEIRREEAVGAEVRPAPNRRTSSSWMPWGSGPSTPKADKTQ</sequence>
<feature type="compositionally biased region" description="Low complexity" evidence="1">
    <location>
        <begin position="242"/>
        <end position="260"/>
    </location>
</feature>
<dbReference type="OrthoDB" id="434647at2759"/>
<proteinExistence type="predicted"/>
<dbReference type="AlphaFoldDB" id="A0A0J0XJC6"/>
<evidence type="ECO:0000313" key="2">
    <source>
        <dbReference type="EMBL" id="KLT41161.1"/>
    </source>
</evidence>